<gene>
    <name evidence="1" type="ORF">EGT71_12925</name>
</gene>
<dbReference type="EMBL" id="RHXB01000008">
    <property type="protein sequence ID" value="RSE25256.1"/>
    <property type="molecule type" value="Genomic_DNA"/>
</dbReference>
<comment type="caution">
    <text evidence="1">The sequence shown here is derived from an EMBL/GenBank/DDBJ whole genome shotgun (WGS) entry which is preliminary data.</text>
</comment>
<evidence type="ECO:0000313" key="2">
    <source>
        <dbReference type="Proteomes" id="UP000275331"/>
    </source>
</evidence>
<name>A0A3R9FRQ9_9ENTR</name>
<dbReference type="OrthoDB" id="285410at2"/>
<reference evidence="1 2" key="1">
    <citation type="submission" date="2018-10" db="EMBL/GenBank/DDBJ databases">
        <title>Transmission dynamics of multidrug resistant bacteria on intensive care unit surfaces.</title>
        <authorList>
            <person name="D'Souza A.W."/>
            <person name="Potter R.F."/>
            <person name="Wallace M."/>
            <person name="Shupe A."/>
            <person name="Patel S."/>
            <person name="Sun S."/>
            <person name="Gul D."/>
            <person name="Kwon J.H."/>
            <person name="Andleeb S."/>
            <person name="Burnham C.-A.D."/>
            <person name="Dantas G."/>
        </authorList>
    </citation>
    <scope>NUCLEOTIDE SEQUENCE [LARGE SCALE GENOMIC DNA]</scope>
    <source>
        <strain evidence="1 2">AS_373</strain>
    </source>
</reference>
<dbReference type="InterPro" id="IPR019620">
    <property type="entry name" value="Metal-bd_prot_put"/>
</dbReference>
<sequence>MTSIHGHEVLTMMLADGQSWTTERLVAAIEEKFGQAARFYTCSAEGMTAVELVEFLAARGKFIPADEGFVTHKSKICNH</sequence>
<dbReference type="Proteomes" id="UP000275331">
    <property type="component" value="Unassembled WGS sequence"/>
</dbReference>
<dbReference type="Pfam" id="PF10678">
    <property type="entry name" value="DUF2492"/>
    <property type="match status" value="1"/>
</dbReference>
<proteinExistence type="predicted"/>
<dbReference type="NCBIfam" id="TIGR03853">
    <property type="entry name" value="matur_matur"/>
    <property type="match status" value="1"/>
</dbReference>
<dbReference type="AlphaFoldDB" id="A0A3R9FRQ9"/>
<dbReference type="RefSeq" id="WP_125291889.1">
    <property type="nucleotide sequence ID" value="NZ_JAPTZM010000003.1"/>
</dbReference>
<evidence type="ECO:0000313" key="1">
    <source>
        <dbReference type="EMBL" id="RSE25256.1"/>
    </source>
</evidence>
<organism evidence="1 2">
    <name type="scientific">Atlantibacter subterraneus</name>
    <dbReference type="NCBI Taxonomy" id="255519"/>
    <lineage>
        <taxon>Bacteria</taxon>
        <taxon>Pseudomonadati</taxon>
        <taxon>Pseudomonadota</taxon>
        <taxon>Gammaproteobacteria</taxon>
        <taxon>Enterobacterales</taxon>
        <taxon>Enterobacteriaceae</taxon>
        <taxon>Atlantibacter</taxon>
    </lineage>
</organism>
<accession>A0A3R9FRQ9</accession>
<protein>
    <submittedName>
        <fullName evidence="1">DUF2492 family protein</fullName>
    </submittedName>
</protein>